<dbReference type="InterPro" id="IPR013087">
    <property type="entry name" value="Znf_C2H2_type"/>
</dbReference>
<dbReference type="InterPro" id="IPR036236">
    <property type="entry name" value="Znf_C2H2_sf"/>
</dbReference>
<dbReference type="EMBL" id="LR796670">
    <property type="protein sequence ID" value="CAB4159383.1"/>
    <property type="molecule type" value="Genomic_DNA"/>
</dbReference>
<dbReference type="PROSITE" id="PS51286">
    <property type="entry name" value="RAP"/>
    <property type="match status" value="1"/>
</dbReference>
<accession>A0A6J5NKI7</accession>
<dbReference type="Gene3D" id="3.40.960.10">
    <property type="entry name" value="VSR Endonuclease"/>
    <property type="match status" value="1"/>
</dbReference>
<dbReference type="Pfam" id="PF13912">
    <property type="entry name" value="zf-C2H2_6"/>
    <property type="match status" value="2"/>
</dbReference>
<reference evidence="11" key="1">
    <citation type="submission" date="2020-04" db="EMBL/GenBank/DDBJ databases">
        <authorList>
            <person name="Chiriac C."/>
            <person name="Salcher M."/>
            <person name="Ghai R."/>
            <person name="Kavagutti S V."/>
        </authorList>
    </citation>
    <scope>NUCLEOTIDE SEQUENCE</scope>
</reference>
<dbReference type="PROSITE" id="PS50157">
    <property type="entry name" value="ZINC_FINGER_C2H2_2"/>
    <property type="match status" value="1"/>
</dbReference>
<dbReference type="SMART" id="SM00355">
    <property type="entry name" value="ZnF_C2H2"/>
    <property type="match status" value="2"/>
</dbReference>
<evidence type="ECO:0000256" key="1">
    <source>
        <dbReference type="ARBA" id="ARBA00022723"/>
    </source>
</evidence>
<name>A0A6J5NKI7_9CAUD</name>
<evidence type="ECO:0000256" key="5">
    <source>
        <dbReference type="ARBA" id="ARBA00023015"/>
    </source>
</evidence>
<evidence type="ECO:0000256" key="8">
    <source>
        <dbReference type="SAM" id="MobiDB-lite"/>
    </source>
</evidence>
<evidence type="ECO:0000259" key="10">
    <source>
        <dbReference type="PROSITE" id="PS51286"/>
    </source>
</evidence>
<dbReference type="Pfam" id="PF08373">
    <property type="entry name" value="RAP"/>
    <property type="match status" value="1"/>
</dbReference>
<dbReference type="InterPro" id="IPR013584">
    <property type="entry name" value="RAP"/>
</dbReference>
<keyword evidence="6" id="KW-0804">Transcription</keyword>
<evidence type="ECO:0000256" key="3">
    <source>
        <dbReference type="ARBA" id="ARBA00022771"/>
    </source>
</evidence>
<dbReference type="GO" id="GO:0008270">
    <property type="term" value="F:zinc ion binding"/>
    <property type="evidence" value="ECO:0007669"/>
    <property type="project" value="UniProtKB-KW"/>
</dbReference>
<keyword evidence="4" id="KW-0862">Zinc</keyword>
<keyword evidence="1" id="KW-0479">Metal-binding</keyword>
<gene>
    <name evidence="11" type="ORF">UFOVP699_119</name>
</gene>
<dbReference type="InterPro" id="IPR011335">
    <property type="entry name" value="Restrct_endonuc-II-like"/>
</dbReference>
<proteinExistence type="predicted"/>
<dbReference type="PANTHER" id="PTHR26374">
    <property type="entry name" value="ZINC FINGER PROTEIN ZAT5"/>
    <property type="match status" value="1"/>
</dbReference>
<dbReference type="SUPFAM" id="SSF57667">
    <property type="entry name" value="beta-beta-alpha zinc fingers"/>
    <property type="match status" value="1"/>
</dbReference>
<feature type="domain" description="C2H2-type" evidence="9">
    <location>
        <begin position="2"/>
        <end position="29"/>
    </location>
</feature>
<evidence type="ECO:0000313" key="11">
    <source>
        <dbReference type="EMBL" id="CAB4159383.1"/>
    </source>
</evidence>
<evidence type="ECO:0000259" key="9">
    <source>
        <dbReference type="PROSITE" id="PS50157"/>
    </source>
</evidence>
<dbReference type="PANTHER" id="PTHR26374:SF456">
    <property type="entry name" value="ZINC FINGER PROTEIN ZAT5-LIKE"/>
    <property type="match status" value="1"/>
</dbReference>
<dbReference type="Gene3D" id="3.30.160.60">
    <property type="entry name" value="Classic Zinc Finger"/>
    <property type="match status" value="1"/>
</dbReference>
<keyword evidence="2" id="KW-0677">Repeat</keyword>
<protein>
    <submittedName>
        <fullName evidence="11">C2H2-type zinc finger</fullName>
    </submittedName>
</protein>
<evidence type="ECO:0000256" key="6">
    <source>
        <dbReference type="ARBA" id="ARBA00023163"/>
    </source>
</evidence>
<keyword evidence="3 7" id="KW-0863">Zinc-finger</keyword>
<sequence>MFECKTCGKAFNSRHSLGGHASSHNRGESFKVGRKKDRIEKKHICKYCENEFETGWKLGGHQSHCTLNPNKEDTRKKISTSNKGKRHTDESKKKLSLARIKYLLENPEKHPWKRHTKFKSEPCEKFKEILRDLGFIFEEEFNPVPNRFFAVDVAFPNQKLCFEINGEQHYNRDGSLRKYYKDRHDIIKNSGWTIIEIHYSKAYDVDYVKELAKIVL</sequence>
<organism evidence="11">
    <name type="scientific">uncultured Caudovirales phage</name>
    <dbReference type="NCBI Taxonomy" id="2100421"/>
    <lineage>
        <taxon>Viruses</taxon>
        <taxon>Duplodnaviria</taxon>
        <taxon>Heunggongvirae</taxon>
        <taxon>Uroviricota</taxon>
        <taxon>Caudoviricetes</taxon>
        <taxon>Peduoviridae</taxon>
        <taxon>Maltschvirus</taxon>
        <taxon>Maltschvirus maltsch</taxon>
    </lineage>
</organism>
<feature type="region of interest" description="Disordered" evidence="8">
    <location>
        <begin position="67"/>
        <end position="92"/>
    </location>
</feature>
<evidence type="ECO:0000256" key="4">
    <source>
        <dbReference type="ARBA" id="ARBA00022833"/>
    </source>
</evidence>
<keyword evidence="5" id="KW-0805">Transcription regulation</keyword>
<evidence type="ECO:0000256" key="2">
    <source>
        <dbReference type="ARBA" id="ARBA00022737"/>
    </source>
</evidence>
<dbReference type="PROSITE" id="PS00028">
    <property type="entry name" value="ZINC_FINGER_C2H2_1"/>
    <property type="match status" value="1"/>
</dbReference>
<evidence type="ECO:0000256" key="7">
    <source>
        <dbReference type="PROSITE-ProRule" id="PRU00042"/>
    </source>
</evidence>
<dbReference type="SUPFAM" id="SSF52980">
    <property type="entry name" value="Restriction endonuclease-like"/>
    <property type="match status" value="1"/>
</dbReference>
<feature type="domain" description="RAP" evidence="10">
    <location>
        <begin position="160"/>
        <end position="216"/>
    </location>
</feature>